<dbReference type="EMBL" id="JAPKFM010000006">
    <property type="protein sequence ID" value="MCX2964074.1"/>
    <property type="molecule type" value="Genomic_DNA"/>
</dbReference>
<dbReference type="Proteomes" id="UP001143347">
    <property type="component" value="Unassembled WGS sequence"/>
</dbReference>
<sequence>MAADLVAVGHAAPVVRATRGPRIAGVMALLMALVSAGAHLSALGHLRPLADVLSVAMTIACVACGVHLVRTPSAPAWATTAVMAAAMLAIHLTAMGGSGSAGVHQHHHGMATAVPDAMGEDTGTMAGSQMTVLMATTAAELVFALGALWFVTRSRVQH</sequence>
<keyword evidence="1" id="KW-0472">Membrane</keyword>
<evidence type="ECO:0000313" key="2">
    <source>
        <dbReference type="EMBL" id="MCX2964074.1"/>
    </source>
</evidence>
<evidence type="ECO:0000313" key="3">
    <source>
        <dbReference type="Proteomes" id="UP001143347"/>
    </source>
</evidence>
<evidence type="ECO:0008006" key="4">
    <source>
        <dbReference type="Google" id="ProtNLM"/>
    </source>
</evidence>
<feature type="transmembrane region" description="Helical" evidence="1">
    <location>
        <begin position="130"/>
        <end position="151"/>
    </location>
</feature>
<keyword evidence="1" id="KW-0812">Transmembrane</keyword>
<feature type="transmembrane region" description="Helical" evidence="1">
    <location>
        <begin position="76"/>
        <end position="94"/>
    </location>
</feature>
<dbReference type="AlphaFoldDB" id="A0A9X3D2Y1"/>
<keyword evidence="1" id="KW-1133">Transmembrane helix</keyword>
<accession>A0A9X3D2Y1</accession>
<evidence type="ECO:0000256" key="1">
    <source>
        <dbReference type="SAM" id="Phobius"/>
    </source>
</evidence>
<comment type="caution">
    <text evidence="2">The sequence shown here is derived from an EMBL/GenBank/DDBJ whole genome shotgun (WGS) entry which is preliminary data.</text>
</comment>
<reference evidence="2" key="1">
    <citation type="submission" date="2022-10" db="EMBL/GenBank/DDBJ databases">
        <title>WGS of marine actinomycetes from Thailand.</title>
        <authorList>
            <person name="Thawai C."/>
        </authorList>
    </citation>
    <scope>NUCLEOTIDE SEQUENCE</scope>
    <source>
        <strain evidence="2">SW21</strain>
    </source>
</reference>
<keyword evidence="3" id="KW-1185">Reference proteome</keyword>
<organism evidence="2 3">
    <name type="scientific">Gordonia aquimaris</name>
    <dbReference type="NCBI Taxonomy" id="2984863"/>
    <lineage>
        <taxon>Bacteria</taxon>
        <taxon>Bacillati</taxon>
        <taxon>Actinomycetota</taxon>
        <taxon>Actinomycetes</taxon>
        <taxon>Mycobacteriales</taxon>
        <taxon>Gordoniaceae</taxon>
        <taxon>Gordonia</taxon>
    </lineage>
</organism>
<feature type="transmembrane region" description="Helical" evidence="1">
    <location>
        <begin position="23"/>
        <end position="43"/>
    </location>
</feature>
<gene>
    <name evidence="2" type="ORF">OSB52_08200</name>
</gene>
<name>A0A9X3D2Y1_9ACTN</name>
<proteinExistence type="predicted"/>
<dbReference type="RefSeq" id="WP_266061206.1">
    <property type="nucleotide sequence ID" value="NZ_JAPKFM010000006.1"/>
</dbReference>
<protein>
    <recommendedName>
        <fullName evidence="4">DUF5134 domain-containing protein</fullName>
    </recommendedName>
</protein>
<feature type="transmembrane region" description="Helical" evidence="1">
    <location>
        <begin position="49"/>
        <end position="69"/>
    </location>
</feature>